<sequence length="239" mass="28839">MTNETEERARRMLLGDVKNHRMTVLKDEGLYRHVRFGKPNGSSIYRFDLVTWPGHLVITGDLQDYHFARLPDMFQFFRSNPDRPRINAHYWAEKLVGHHQKYEGYDFDRFKEAVVEHFMWSRDSIPEGRSRDVWKAIREEILEAEGVDYSQDLAYKAASDFFFSYNDNGWGRPGFGFEDVWEWPMKDFDHHFLVSLWAIVWGIQQWDTREHKTQLDWEREDHARTRAELANLRRYHNHV</sequence>
<dbReference type="Proteomes" id="UP000226037">
    <property type="component" value="Segment"/>
</dbReference>
<evidence type="ECO:0000313" key="1">
    <source>
        <dbReference type="EMBL" id="ASZ74644.1"/>
    </source>
</evidence>
<proteinExistence type="predicted"/>
<evidence type="ECO:0000313" key="2">
    <source>
        <dbReference type="Proteomes" id="UP000226037"/>
    </source>
</evidence>
<reference evidence="2" key="1">
    <citation type="submission" date="2017-08" db="EMBL/GenBank/DDBJ databases">
        <authorList>
            <person name="de Groot N.N."/>
        </authorList>
    </citation>
    <scope>NUCLEOTIDE SEQUENCE [LARGE SCALE GENOMIC DNA]</scope>
</reference>
<name>A0A249XTW9_9CAUD</name>
<gene>
    <name evidence="1" type="ORF">SEA_PHABBA_69</name>
</gene>
<accession>A0A249XTW9</accession>
<organism evidence="1 2">
    <name type="scientific">Mycobacterium phage Phabba</name>
    <dbReference type="NCBI Taxonomy" id="2027899"/>
    <lineage>
        <taxon>Viruses</taxon>
        <taxon>Duplodnaviria</taxon>
        <taxon>Heunggongvirae</taxon>
        <taxon>Uroviricota</taxon>
        <taxon>Caudoviricetes</taxon>
        <taxon>Ceeclamvirinae</taxon>
        <taxon>Myrnavirus</taxon>
        <taxon>Myrnavirus phabba</taxon>
        <taxon>Myranavirus phabba</taxon>
    </lineage>
</organism>
<dbReference type="EMBL" id="MF668280">
    <property type="protein sequence ID" value="ASZ74644.1"/>
    <property type="molecule type" value="Genomic_DNA"/>
</dbReference>
<keyword evidence="2" id="KW-1185">Reference proteome</keyword>
<protein>
    <submittedName>
        <fullName evidence="1">Uncharacterized protein</fullName>
    </submittedName>
</protein>